<dbReference type="Pfam" id="PF10604">
    <property type="entry name" value="Polyketide_cyc2"/>
    <property type="match status" value="1"/>
</dbReference>
<dbReference type="InterPro" id="IPR023393">
    <property type="entry name" value="START-like_dom_sf"/>
</dbReference>
<protein>
    <submittedName>
        <fullName evidence="1">SRPBCC family protein</fullName>
    </submittedName>
</protein>
<reference evidence="1 2" key="1">
    <citation type="submission" date="2023-08" db="EMBL/GenBank/DDBJ databases">
        <authorList>
            <person name="Park J.-S."/>
        </authorList>
    </citation>
    <scope>NUCLEOTIDE SEQUENCE [LARGE SCALE GENOMIC DNA]</scope>
    <source>
        <strain evidence="1 2">2205SS18-9</strain>
    </source>
</reference>
<evidence type="ECO:0000313" key="1">
    <source>
        <dbReference type="EMBL" id="MDP5275646.1"/>
    </source>
</evidence>
<dbReference type="SUPFAM" id="SSF55961">
    <property type="entry name" value="Bet v1-like"/>
    <property type="match status" value="1"/>
</dbReference>
<name>A0ABT9J203_9BACL</name>
<dbReference type="InterPro" id="IPR019587">
    <property type="entry name" value="Polyketide_cyclase/dehydratase"/>
</dbReference>
<organism evidence="1 2">
    <name type="scientific">Chengkuizengella axinellae</name>
    <dbReference type="NCBI Taxonomy" id="3064388"/>
    <lineage>
        <taxon>Bacteria</taxon>
        <taxon>Bacillati</taxon>
        <taxon>Bacillota</taxon>
        <taxon>Bacilli</taxon>
        <taxon>Bacillales</taxon>
        <taxon>Paenibacillaceae</taxon>
        <taxon>Chengkuizengella</taxon>
    </lineage>
</organism>
<dbReference type="EMBL" id="JAVAMP010000009">
    <property type="protein sequence ID" value="MDP5275646.1"/>
    <property type="molecule type" value="Genomic_DNA"/>
</dbReference>
<proteinExistence type="predicted"/>
<comment type="caution">
    <text evidence="1">The sequence shown here is derived from an EMBL/GenBank/DDBJ whole genome shotgun (WGS) entry which is preliminary data.</text>
</comment>
<keyword evidence="2" id="KW-1185">Reference proteome</keyword>
<evidence type="ECO:0000313" key="2">
    <source>
        <dbReference type="Proteomes" id="UP001231941"/>
    </source>
</evidence>
<accession>A0ABT9J203</accession>
<gene>
    <name evidence="1" type="ORF">Q5Y73_16170</name>
</gene>
<dbReference type="Gene3D" id="3.30.530.20">
    <property type="match status" value="1"/>
</dbReference>
<sequence length="144" mass="16033">MSEVFSESTVVNENIEEVWGFLIDMEENASKWMPNIPYMKKSSTGQVNNGTSFTFKARGKEQTSTITQFNPNEKFTLTSIQGDFRADYTYSLTKQADNTTKVSLVAKCEASGMMKMVAPLIKIAIKKADGGQLNTLKKVIEKGK</sequence>
<dbReference type="RefSeq" id="WP_305992959.1">
    <property type="nucleotide sequence ID" value="NZ_JAVAMP010000009.1"/>
</dbReference>
<dbReference type="Proteomes" id="UP001231941">
    <property type="component" value="Unassembled WGS sequence"/>
</dbReference>